<dbReference type="Gene3D" id="3.40.190.80">
    <property type="match status" value="1"/>
</dbReference>
<keyword evidence="1" id="KW-0460">Magnesium</keyword>
<dbReference type="PANTHER" id="PTHR20854">
    <property type="entry name" value="INOSITOL MONOPHOSPHATASE"/>
    <property type="match status" value="1"/>
</dbReference>
<evidence type="ECO:0000313" key="3">
    <source>
        <dbReference type="Proteomes" id="UP000231912"/>
    </source>
</evidence>
<dbReference type="EMBL" id="NPDT01000001">
    <property type="protein sequence ID" value="PJZ67191.1"/>
    <property type="molecule type" value="Genomic_DNA"/>
</dbReference>
<dbReference type="GO" id="GO:0046872">
    <property type="term" value="F:metal ion binding"/>
    <property type="evidence" value="ECO:0007669"/>
    <property type="project" value="UniProtKB-KW"/>
</dbReference>
<reference evidence="2 3" key="1">
    <citation type="submission" date="2017-07" db="EMBL/GenBank/DDBJ databases">
        <title>Leptospira spp. isolated from tropical soils.</title>
        <authorList>
            <person name="Thibeaux R."/>
            <person name="Iraola G."/>
            <person name="Ferres I."/>
            <person name="Bierque E."/>
            <person name="Girault D."/>
            <person name="Soupe-Gilbert M.-E."/>
            <person name="Picardeau M."/>
            <person name="Goarant C."/>
        </authorList>
    </citation>
    <scope>NUCLEOTIDE SEQUENCE [LARGE SCALE GENOMIC DNA]</scope>
    <source>
        <strain evidence="2 3">FH2-C-A2</strain>
    </source>
</reference>
<comment type="cofactor">
    <cofactor evidence="1">
        <name>Mg(2+)</name>
        <dbReference type="ChEBI" id="CHEBI:18420"/>
    </cofactor>
</comment>
<feature type="binding site" evidence="1">
    <location>
        <position position="87"/>
    </location>
    <ligand>
        <name>Mg(2+)</name>
        <dbReference type="ChEBI" id="CHEBI:18420"/>
        <label>1</label>
        <note>catalytic</note>
    </ligand>
</feature>
<feature type="binding site" evidence="1">
    <location>
        <position position="86"/>
    </location>
    <ligand>
        <name>Mg(2+)</name>
        <dbReference type="ChEBI" id="CHEBI:18420"/>
        <label>1</label>
        <note>catalytic</note>
    </ligand>
</feature>
<organism evidence="2 3">
    <name type="scientific">Leptospira wolffii</name>
    <dbReference type="NCBI Taxonomy" id="409998"/>
    <lineage>
        <taxon>Bacteria</taxon>
        <taxon>Pseudomonadati</taxon>
        <taxon>Spirochaetota</taxon>
        <taxon>Spirochaetia</taxon>
        <taxon>Leptospirales</taxon>
        <taxon>Leptospiraceae</taxon>
        <taxon>Leptospira</taxon>
    </lineage>
</organism>
<accession>A0A2M9ZFI0</accession>
<feature type="binding site" evidence="1">
    <location>
        <position position="84"/>
    </location>
    <ligand>
        <name>Mg(2+)</name>
        <dbReference type="ChEBI" id="CHEBI:18420"/>
        <label>1</label>
        <note>catalytic</note>
    </ligand>
</feature>
<feature type="binding site" evidence="1">
    <location>
        <position position="68"/>
    </location>
    <ligand>
        <name>Mg(2+)</name>
        <dbReference type="ChEBI" id="CHEBI:18420"/>
        <label>1</label>
        <note>catalytic</note>
    </ligand>
</feature>
<sequence>MSFSSEILSTFVYASKQAGATILELFDGKSSFDLKDPMQVLTEADLRSHTILKEILEKEFRGLSLIMEEQQNSEPLPQDYIVCDELDGTALFSRGIGEFGVILAHVEKGRPREGCIYFPASETFLTSSLGGGAFVNGSRILPKKTGTLELSVLSLEINNTFQDDDFAWINRVSKNVLATRALAATGAGFLELLQGKTDLFMNLSGAKVWDFAAGVLALEEAGGLALDKTGEPLVWDRIRMSAVMGRSPELVKELYRFRP</sequence>
<dbReference type="Proteomes" id="UP000231912">
    <property type="component" value="Unassembled WGS sequence"/>
</dbReference>
<dbReference type="GO" id="GO:0006020">
    <property type="term" value="P:inositol metabolic process"/>
    <property type="evidence" value="ECO:0007669"/>
    <property type="project" value="TreeGrafter"/>
</dbReference>
<keyword evidence="1" id="KW-0479">Metal-binding</keyword>
<protein>
    <submittedName>
        <fullName evidence="2">Inositol monophosphatase</fullName>
    </submittedName>
</protein>
<dbReference type="SUPFAM" id="SSF56655">
    <property type="entry name" value="Carbohydrate phosphatase"/>
    <property type="match status" value="1"/>
</dbReference>
<gene>
    <name evidence="2" type="ORF">CH371_03790</name>
</gene>
<dbReference type="PANTHER" id="PTHR20854:SF4">
    <property type="entry name" value="INOSITOL-1-MONOPHOSPHATASE-RELATED"/>
    <property type="match status" value="1"/>
</dbReference>
<dbReference type="GO" id="GO:0007165">
    <property type="term" value="P:signal transduction"/>
    <property type="evidence" value="ECO:0007669"/>
    <property type="project" value="TreeGrafter"/>
</dbReference>
<dbReference type="RefSeq" id="WP_100757722.1">
    <property type="nucleotide sequence ID" value="NZ_NPDT01000001.1"/>
</dbReference>
<dbReference type="GO" id="GO:0008934">
    <property type="term" value="F:inositol monophosphate 1-phosphatase activity"/>
    <property type="evidence" value="ECO:0007669"/>
    <property type="project" value="TreeGrafter"/>
</dbReference>
<evidence type="ECO:0000256" key="1">
    <source>
        <dbReference type="PIRSR" id="PIRSR600760-2"/>
    </source>
</evidence>
<proteinExistence type="predicted"/>
<dbReference type="Gene3D" id="3.30.540.10">
    <property type="entry name" value="Fructose-1,6-Bisphosphatase, subunit A, domain 1"/>
    <property type="match status" value="1"/>
</dbReference>
<dbReference type="Pfam" id="PF00459">
    <property type="entry name" value="Inositol_P"/>
    <property type="match status" value="1"/>
</dbReference>
<feature type="binding site" evidence="1">
    <location>
        <position position="210"/>
    </location>
    <ligand>
        <name>Mg(2+)</name>
        <dbReference type="ChEBI" id="CHEBI:18420"/>
        <label>1</label>
        <note>catalytic</note>
    </ligand>
</feature>
<dbReference type="InterPro" id="IPR000760">
    <property type="entry name" value="Inositol_monophosphatase-like"/>
</dbReference>
<evidence type="ECO:0000313" key="2">
    <source>
        <dbReference type="EMBL" id="PJZ67191.1"/>
    </source>
</evidence>
<name>A0A2M9ZFI0_9LEPT</name>
<dbReference type="PRINTS" id="PR00377">
    <property type="entry name" value="IMPHPHTASES"/>
</dbReference>
<dbReference type="AlphaFoldDB" id="A0A2M9ZFI0"/>
<comment type="caution">
    <text evidence="2">The sequence shown here is derived from an EMBL/GenBank/DDBJ whole genome shotgun (WGS) entry which is preliminary data.</text>
</comment>
<dbReference type="CDD" id="cd01637">
    <property type="entry name" value="IMPase_like"/>
    <property type="match status" value="1"/>
</dbReference>